<gene>
    <name evidence="1" type="ORF">S01H4_38397</name>
</gene>
<dbReference type="AlphaFoldDB" id="X1CAP1"/>
<organism evidence="1">
    <name type="scientific">marine sediment metagenome</name>
    <dbReference type="NCBI Taxonomy" id="412755"/>
    <lineage>
        <taxon>unclassified sequences</taxon>
        <taxon>metagenomes</taxon>
        <taxon>ecological metagenomes</taxon>
    </lineage>
</organism>
<sequence length="151" mass="17942">EKHHHDAAQSIMKIRRDDRFASIGFGPEPYFEIFCNEDAGLKVGLYSESYEYIIIIRGLISDKVKEKYIKLRKERIEEQKNKIQWLSVFHNNYNSNEFIAFLGFVNESYFSKIRQVNDLFLEEYLFTGLRNPLGMSYLANYNQFICSPIKF</sequence>
<feature type="non-terminal residue" evidence="1">
    <location>
        <position position="1"/>
    </location>
</feature>
<name>X1CAP1_9ZZZZ</name>
<comment type="caution">
    <text evidence="1">The sequence shown here is derived from an EMBL/GenBank/DDBJ whole genome shotgun (WGS) entry which is preliminary data.</text>
</comment>
<proteinExistence type="predicted"/>
<evidence type="ECO:0000313" key="1">
    <source>
        <dbReference type="EMBL" id="GAH05221.1"/>
    </source>
</evidence>
<dbReference type="EMBL" id="BART01020705">
    <property type="protein sequence ID" value="GAH05221.1"/>
    <property type="molecule type" value="Genomic_DNA"/>
</dbReference>
<accession>X1CAP1</accession>
<reference evidence="1" key="1">
    <citation type="journal article" date="2014" name="Front. Microbiol.">
        <title>High frequency of phylogenetically diverse reductive dehalogenase-homologous genes in deep subseafloor sedimentary metagenomes.</title>
        <authorList>
            <person name="Kawai M."/>
            <person name="Futagami T."/>
            <person name="Toyoda A."/>
            <person name="Takaki Y."/>
            <person name="Nishi S."/>
            <person name="Hori S."/>
            <person name="Arai W."/>
            <person name="Tsubouchi T."/>
            <person name="Morono Y."/>
            <person name="Uchiyama I."/>
            <person name="Ito T."/>
            <person name="Fujiyama A."/>
            <person name="Inagaki F."/>
            <person name="Takami H."/>
        </authorList>
    </citation>
    <scope>NUCLEOTIDE SEQUENCE</scope>
    <source>
        <strain evidence="1">Expedition CK06-06</strain>
    </source>
</reference>
<protein>
    <submittedName>
        <fullName evidence="1">Uncharacterized protein</fullName>
    </submittedName>
</protein>